<protein>
    <submittedName>
        <fullName evidence="2">Uncharacterized protein</fullName>
    </submittedName>
</protein>
<proteinExistence type="predicted"/>
<dbReference type="AlphaFoldDB" id="A0A915HEK6"/>
<keyword evidence="1" id="KW-1185">Reference proteome</keyword>
<organism evidence="1 2">
    <name type="scientific">Romanomermis culicivorax</name>
    <name type="common">Nematode worm</name>
    <dbReference type="NCBI Taxonomy" id="13658"/>
    <lineage>
        <taxon>Eukaryota</taxon>
        <taxon>Metazoa</taxon>
        <taxon>Ecdysozoa</taxon>
        <taxon>Nematoda</taxon>
        <taxon>Enoplea</taxon>
        <taxon>Dorylaimia</taxon>
        <taxon>Mermithida</taxon>
        <taxon>Mermithoidea</taxon>
        <taxon>Mermithidae</taxon>
        <taxon>Romanomermis</taxon>
    </lineage>
</organism>
<evidence type="ECO:0000313" key="2">
    <source>
        <dbReference type="WBParaSite" id="nRc.2.0.1.t00016-RA"/>
    </source>
</evidence>
<accession>A0A915HEK6</accession>
<reference evidence="2" key="1">
    <citation type="submission" date="2022-11" db="UniProtKB">
        <authorList>
            <consortium name="WormBaseParasite"/>
        </authorList>
    </citation>
    <scope>IDENTIFICATION</scope>
</reference>
<dbReference type="WBParaSite" id="nRc.2.0.1.t00016-RA">
    <property type="protein sequence ID" value="nRc.2.0.1.t00016-RA"/>
    <property type="gene ID" value="nRc.2.0.1.g00016"/>
</dbReference>
<sequence>MQKFEKEIDQWADLLWPEMIKDETWSMVIEKLKRTTEMDDFNADQRNKYRISAIDMLISHYEAMLDLNSEDIMAEREGFK</sequence>
<evidence type="ECO:0000313" key="1">
    <source>
        <dbReference type="Proteomes" id="UP000887565"/>
    </source>
</evidence>
<name>A0A915HEK6_ROMCU</name>
<dbReference type="Proteomes" id="UP000887565">
    <property type="component" value="Unplaced"/>
</dbReference>